<keyword evidence="7" id="KW-0479">Metal-binding</keyword>
<proteinExistence type="predicted"/>
<comment type="catalytic activity">
    <reaction evidence="21">
        <text>DNA(n) + a 2'-deoxyribonucleoside 5'-triphosphate = DNA(n+1) + diphosphate</text>
        <dbReference type="Rhea" id="RHEA:22508"/>
        <dbReference type="Rhea" id="RHEA-COMP:17339"/>
        <dbReference type="Rhea" id="RHEA-COMP:17340"/>
        <dbReference type="ChEBI" id="CHEBI:33019"/>
        <dbReference type="ChEBI" id="CHEBI:61560"/>
        <dbReference type="ChEBI" id="CHEBI:173112"/>
        <dbReference type="EC" id="2.7.7.49"/>
    </reaction>
</comment>
<dbReference type="SUPFAM" id="SSF53098">
    <property type="entry name" value="Ribonuclease H-like"/>
    <property type="match status" value="1"/>
</dbReference>
<evidence type="ECO:0000256" key="8">
    <source>
        <dbReference type="ARBA" id="ARBA00022741"/>
    </source>
</evidence>
<evidence type="ECO:0000256" key="10">
    <source>
        <dbReference type="ARBA" id="ARBA00022759"/>
    </source>
</evidence>
<organism evidence="25 26">
    <name type="scientific">Puccinia coronata f. sp. avenae</name>
    <dbReference type="NCBI Taxonomy" id="200324"/>
    <lineage>
        <taxon>Eukaryota</taxon>
        <taxon>Fungi</taxon>
        <taxon>Dikarya</taxon>
        <taxon>Basidiomycota</taxon>
        <taxon>Pucciniomycotina</taxon>
        <taxon>Pucciniomycetes</taxon>
        <taxon>Pucciniales</taxon>
        <taxon>Pucciniaceae</taxon>
        <taxon>Puccinia</taxon>
    </lineage>
</organism>
<dbReference type="GO" id="GO:0003887">
    <property type="term" value="F:DNA-directed DNA polymerase activity"/>
    <property type="evidence" value="ECO:0007669"/>
    <property type="project" value="UniProtKB-KW"/>
</dbReference>
<evidence type="ECO:0000256" key="7">
    <source>
        <dbReference type="ARBA" id="ARBA00022723"/>
    </source>
</evidence>
<keyword evidence="18" id="KW-0917">Virion maturation</keyword>
<evidence type="ECO:0000256" key="9">
    <source>
        <dbReference type="ARBA" id="ARBA00022750"/>
    </source>
</evidence>
<keyword evidence="3" id="KW-1188">Viral release from host cell</keyword>
<keyword evidence="17" id="KW-0808">Transferase</keyword>
<dbReference type="GO" id="GO:0004190">
    <property type="term" value="F:aspartic-type endopeptidase activity"/>
    <property type="evidence" value="ECO:0007669"/>
    <property type="project" value="UniProtKB-KW"/>
</dbReference>
<evidence type="ECO:0000256" key="11">
    <source>
        <dbReference type="ARBA" id="ARBA00022801"/>
    </source>
</evidence>
<dbReference type="GO" id="GO:0003723">
    <property type="term" value="F:RNA binding"/>
    <property type="evidence" value="ECO:0007669"/>
    <property type="project" value="UniProtKB-KW"/>
</dbReference>
<comment type="caution">
    <text evidence="25">The sequence shown here is derived from an EMBL/GenBank/DDBJ whole genome shotgun (WGS) entry which is preliminary data.</text>
</comment>
<sequence>MTERTPHPNIPTLTNLNWVQWRISIQGYMKQQDLYSFITSTVPIPADAAEARSFESRKTKASGILQQYMGMTNYQKFKSDETRDEPRAMWLKLKGHYQSKAIANQAKVYNDFLALKFKGTDMDQFISDLTSHISNLNAVGLKIGIPKDFQLHENLFCESILDKIPSSLIHTCEVLIQNWPLTVESLTKLLKNRSCDDTTIRIKSKESAMKAVSQSSLKCENGRHNPSVTTHLEENCFELYPEQKTRMEKRRAKARAKGKAKKASAEESDSVSNAWRACVMRVSKTKELGPETAYLDSAASHHMLTDCSAFSTSSTDSTCKIELADGQSTVSPGKGLVHVKTLSGKIIKLECLHVPELVGNLISFGRLMRKGCVMVPTGELISNLVCEGVPMFKVKLSERNVLLIKLDIVKGKLSHSALLLTRTQSDIENLHSRAGHPNNDSLKRMYNLPHFTINCEACSMSKSHRLPYQGSLPKSSHCLENIHFDLSGRINPPTSDGYEYYFKLTNHYSSYKFVYLLRRKSEALNCFKKFHKSVTTLHSRPIKSVTTDGSGEFNSIEFKKFLESNGISSNITAPYTPQQNPVAERGNRTTTEKARTLLNQANLPLQMWGYAVEAAVFLENVTPTKKNEWVSAYELWFVRPFNLLRLQPFGCRAFINLPKAKRQSKFSVTARKGVMVGYQLGMHNWRILREDEKVESRSPPPAPSDSGESIPERNPGSSHPPRPGFNIVLQPVNQKAPQDISSSIDESNIVSHKRRAQLAMADDNWDFHVQCFHAGAQFFDQTLEAPKSFSKAIKSPDAESWKEAVNSELGAMDRLSVWKVVDIPLAEELLNTVWIFRRKFDENGALNKYKARLCAAGNFQVEGINYSETYAPTGRPTALRTILSKGAAEGLLIHQMDVKNVFLNGNLDKTIYLRPPAGLSVPKGKFLLLVKSIYRLKQVPRIWHHELSAFFLSINFSASPANPCLFVSNTPAWKCWVHVYVNDLVIVSKDVDRFKKLVSAKYLMEDLGRLRHLLGMKIKQVGKSLRLSQGVYTEKVLASYGMDQARTASTPFVPNTQIMPASQQQQDDFLAKGINCCRLIGLLNYLAVSMRPDILFAMSQLSQYLEHPGTNHWESAIHLLRYLAGTRNMGLTLGSSVSPLTLYTDADYANDVVNSYSYYGYISLLGTSLLSWKAKKYPSVSSSTTEAEYTGLYKAGREAIWLVRLLCSLDIPHQGSVPIMCNNQAAIKLAKNGAFHDRTKHFRVHLHWIQEKVNSGEVNPIYISTHSNLADFLTKSLRKIKHQQCVEGINLTG</sequence>
<keyword evidence="14" id="KW-0694">RNA-binding</keyword>
<dbReference type="Pfam" id="PF22936">
    <property type="entry name" value="Pol_BBD"/>
    <property type="match status" value="1"/>
</dbReference>
<evidence type="ECO:0000256" key="19">
    <source>
        <dbReference type="ARBA" id="ARBA00023172"/>
    </source>
</evidence>
<keyword evidence="19" id="KW-0233">DNA recombination</keyword>
<evidence type="ECO:0000256" key="4">
    <source>
        <dbReference type="ARBA" id="ARBA00022670"/>
    </source>
</evidence>
<gene>
    <name evidence="25" type="ORF">PCANC_00962</name>
</gene>
<evidence type="ECO:0000259" key="24">
    <source>
        <dbReference type="PROSITE" id="PS50994"/>
    </source>
</evidence>
<feature type="region of interest" description="Disordered" evidence="23">
    <location>
        <begin position="692"/>
        <end position="727"/>
    </location>
</feature>
<dbReference type="InterPro" id="IPR043502">
    <property type="entry name" value="DNA/RNA_pol_sf"/>
</dbReference>
<evidence type="ECO:0000256" key="13">
    <source>
        <dbReference type="ARBA" id="ARBA00022842"/>
    </source>
</evidence>
<dbReference type="GO" id="GO:0006508">
    <property type="term" value="P:proteolysis"/>
    <property type="evidence" value="ECO:0007669"/>
    <property type="project" value="UniProtKB-KW"/>
</dbReference>
<keyword evidence="16" id="KW-0695">RNA-directed DNA polymerase</keyword>
<evidence type="ECO:0000313" key="26">
    <source>
        <dbReference type="Proteomes" id="UP000235388"/>
    </source>
</evidence>
<dbReference type="GO" id="GO:0003964">
    <property type="term" value="F:RNA-directed DNA polymerase activity"/>
    <property type="evidence" value="ECO:0007669"/>
    <property type="project" value="UniProtKB-KW"/>
</dbReference>
<keyword evidence="8" id="KW-0547">Nucleotide-binding</keyword>
<dbReference type="PANTHER" id="PTHR42648">
    <property type="entry name" value="TRANSPOSASE, PUTATIVE-RELATED"/>
    <property type="match status" value="1"/>
</dbReference>
<evidence type="ECO:0000256" key="14">
    <source>
        <dbReference type="ARBA" id="ARBA00022884"/>
    </source>
</evidence>
<evidence type="ECO:0000256" key="22">
    <source>
        <dbReference type="ARBA" id="ARBA00049244"/>
    </source>
</evidence>
<dbReference type="OrthoDB" id="3344688at2759"/>
<dbReference type="Pfam" id="PF14223">
    <property type="entry name" value="Retrotran_gag_2"/>
    <property type="match status" value="1"/>
</dbReference>
<keyword evidence="20" id="KW-0511">Multifunctional enzyme</keyword>
<reference evidence="25 26" key="1">
    <citation type="submission" date="2017-11" db="EMBL/GenBank/DDBJ databases">
        <title>De novo assembly and phasing of dikaryotic genomes from two isolates of Puccinia coronata f. sp. avenae, the causal agent of oat crown rust.</title>
        <authorList>
            <person name="Miller M.E."/>
            <person name="Zhang Y."/>
            <person name="Omidvar V."/>
            <person name="Sperschneider J."/>
            <person name="Schwessinger B."/>
            <person name="Raley C."/>
            <person name="Palmer J.M."/>
            <person name="Garnica D."/>
            <person name="Upadhyaya N."/>
            <person name="Rathjen J."/>
            <person name="Taylor J.M."/>
            <person name="Park R.F."/>
            <person name="Dodds P.N."/>
            <person name="Hirsch C.D."/>
            <person name="Kianian S.F."/>
            <person name="Figueroa M."/>
        </authorList>
    </citation>
    <scope>NUCLEOTIDE SEQUENCE [LARGE SCALE GENOMIC DNA]</scope>
    <source>
        <strain evidence="25">12NC29</strain>
    </source>
</reference>
<name>A0A2N5W6D2_9BASI</name>
<dbReference type="GO" id="GO:0015074">
    <property type="term" value="P:DNA integration"/>
    <property type="evidence" value="ECO:0007669"/>
    <property type="project" value="UniProtKB-KW"/>
</dbReference>
<evidence type="ECO:0000256" key="15">
    <source>
        <dbReference type="ARBA" id="ARBA00022908"/>
    </source>
</evidence>
<keyword evidence="6" id="KW-0540">Nuclease</keyword>
<evidence type="ECO:0000256" key="1">
    <source>
        <dbReference type="ARBA" id="ARBA00002180"/>
    </source>
</evidence>
<keyword evidence="4" id="KW-0645">Protease</keyword>
<keyword evidence="10" id="KW-0255">Endonuclease</keyword>
<dbReference type="InterPro" id="IPR001584">
    <property type="entry name" value="Integrase_cat-core"/>
</dbReference>
<dbReference type="InterPro" id="IPR012337">
    <property type="entry name" value="RNaseH-like_sf"/>
</dbReference>
<keyword evidence="9" id="KW-0064">Aspartyl protease</keyword>
<evidence type="ECO:0000256" key="20">
    <source>
        <dbReference type="ARBA" id="ARBA00023268"/>
    </source>
</evidence>
<dbReference type="Proteomes" id="UP000235388">
    <property type="component" value="Unassembled WGS sequence"/>
</dbReference>
<dbReference type="InterPro" id="IPR039537">
    <property type="entry name" value="Retrotran_Ty1/copia-like"/>
</dbReference>
<protein>
    <recommendedName>
        <fullName evidence="24">Integrase catalytic domain-containing protein</fullName>
    </recommendedName>
</protein>
<evidence type="ECO:0000256" key="23">
    <source>
        <dbReference type="SAM" id="MobiDB-lite"/>
    </source>
</evidence>
<keyword evidence="12" id="KW-0067">ATP-binding</keyword>
<dbReference type="GO" id="GO:0004519">
    <property type="term" value="F:endonuclease activity"/>
    <property type="evidence" value="ECO:0007669"/>
    <property type="project" value="UniProtKB-KW"/>
</dbReference>
<keyword evidence="13" id="KW-0460">Magnesium</keyword>
<dbReference type="Gene3D" id="3.30.420.10">
    <property type="entry name" value="Ribonuclease H-like superfamily/Ribonuclease H"/>
    <property type="match status" value="1"/>
</dbReference>
<dbReference type="GO" id="GO:0032196">
    <property type="term" value="P:transposition"/>
    <property type="evidence" value="ECO:0007669"/>
    <property type="project" value="UniProtKB-KW"/>
</dbReference>
<evidence type="ECO:0000256" key="18">
    <source>
        <dbReference type="ARBA" id="ARBA00023113"/>
    </source>
</evidence>
<keyword evidence="2" id="KW-0815">Transposition</keyword>
<dbReference type="PROSITE" id="PS50994">
    <property type="entry name" value="INTEGRASE"/>
    <property type="match status" value="1"/>
</dbReference>
<keyword evidence="26" id="KW-1185">Reference proteome</keyword>
<evidence type="ECO:0000256" key="17">
    <source>
        <dbReference type="ARBA" id="ARBA00022932"/>
    </source>
</evidence>
<dbReference type="InterPro" id="IPR036397">
    <property type="entry name" value="RNaseH_sf"/>
</dbReference>
<evidence type="ECO:0000256" key="5">
    <source>
        <dbReference type="ARBA" id="ARBA00022695"/>
    </source>
</evidence>
<dbReference type="STRING" id="200324.A0A2N5W6D2"/>
<accession>A0A2N5W6D2</accession>
<dbReference type="GO" id="GO:0046872">
    <property type="term" value="F:metal ion binding"/>
    <property type="evidence" value="ECO:0007669"/>
    <property type="project" value="UniProtKB-KW"/>
</dbReference>
<evidence type="ECO:0000256" key="21">
    <source>
        <dbReference type="ARBA" id="ARBA00048173"/>
    </source>
</evidence>
<evidence type="ECO:0000313" key="25">
    <source>
        <dbReference type="EMBL" id="PLW57806.1"/>
    </source>
</evidence>
<comment type="catalytic activity">
    <reaction evidence="22">
        <text>DNA(n) + a 2'-deoxyribonucleoside 5'-triphosphate = DNA(n+1) + diphosphate</text>
        <dbReference type="Rhea" id="RHEA:22508"/>
        <dbReference type="Rhea" id="RHEA-COMP:17339"/>
        <dbReference type="Rhea" id="RHEA-COMP:17340"/>
        <dbReference type="ChEBI" id="CHEBI:33019"/>
        <dbReference type="ChEBI" id="CHEBI:61560"/>
        <dbReference type="ChEBI" id="CHEBI:173112"/>
        <dbReference type="EC" id="2.7.7.7"/>
    </reaction>
</comment>
<keyword evidence="11" id="KW-0378">Hydrolase</keyword>
<evidence type="ECO:0000256" key="2">
    <source>
        <dbReference type="ARBA" id="ARBA00022578"/>
    </source>
</evidence>
<evidence type="ECO:0000256" key="16">
    <source>
        <dbReference type="ARBA" id="ARBA00022918"/>
    </source>
</evidence>
<dbReference type="InterPro" id="IPR054722">
    <property type="entry name" value="PolX-like_BBD"/>
</dbReference>
<keyword evidence="5" id="KW-0548">Nucleotidyltransferase</keyword>
<feature type="domain" description="Integrase catalytic" evidence="24">
    <location>
        <begin position="469"/>
        <end position="640"/>
    </location>
</feature>
<dbReference type="GO" id="GO:0005524">
    <property type="term" value="F:ATP binding"/>
    <property type="evidence" value="ECO:0007669"/>
    <property type="project" value="UniProtKB-KW"/>
</dbReference>
<dbReference type="GO" id="GO:0005634">
    <property type="term" value="C:nucleus"/>
    <property type="evidence" value="ECO:0007669"/>
    <property type="project" value="UniProtKB-ARBA"/>
</dbReference>
<evidence type="ECO:0000256" key="3">
    <source>
        <dbReference type="ARBA" id="ARBA00022612"/>
    </source>
</evidence>
<dbReference type="SUPFAM" id="SSF56672">
    <property type="entry name" value="DNA/RNA polymerases"/>
    <property type="match status" value="1"/>
</dbReference>
<dbReference type="EMBL" id="PGCJ01000007">
    <property type="protein sequence ID" value="PLW57806.1"/>
    <property type="molecule type" value="Genomic_DNA"/>
</dbReference>
<evidence type="ECO:0000256" key="12">
    <source>
        <dbReference type="ARBA" id="ARBA00022840"/>
    </source>
</evidence>
<dbReference type="CDD" id="cd09272">
    <property type="entry name" value="RNase_HI_RT_Ty1"/>
    <property type="match status" value="1"/>
</dbReference>
<keyword evidence="17" id="KW-0239">DNA-directed DNA polymerase</keyword>
<comment type="function">
    <text evidence="1">The aspartyl protease (PR) mediates the proteolytic cleavages of the Gag and Gag-Pol polyproteins after assembly of the VLP.</text>
</comment>
<evidence type="ECO:0000256" key="6">
    <source>
        <dbReference type="ARBA" id="ARBA00022722"/>
    </source>
</evidence>
<keyword evidence="15" id="KW-0229">DNA integration</keyword>
<dbReference type="Pfam" id="PF07727">
    <property type="entry name" value="RVT_2"/>
    <property type="match status" value="1"/>
</dbReference>
<dbReference type="PANTHER" id="PTHR42648:SF11">
    <property type="entry name" value="TRANSPOSON TY4-P GAG-POL POLYPROTEIN"/>
    <property type="match status" value="1"/>
</dbReference>
<dbReference type="GO" id="GO:0006310">
    <property type="term" value="P:DNA recombination"/>
    <property type="evidence" value="ECO:0007669"/>
    <property type="project" value="UniProtKB-KW"/>
</dbReference>
<dbReference type="InterPro" id="IPR013103">
    <property type="entry name" value="RVT_2"/>
</dbReference>